<evidence type="ECO:0000313" key="1">
    <source>
        <dbReference type="EMBL" id="CAG8444817.1"/>
    </source>
</evidence>
<comment type="caution">
    <text evidence="1">The sequence shown here is derived from an EMBL/GenBank/DDBJ whole genome shotgun (WGS) entry which is preliminary data.</text>
</comment>
<name>A0A9N8V6K6_FUNMO</name>
<keyword evidence="2" id="KW-1185">Reference proteome</keyword>
<dbReference type="Proteomes" id="UP000789375">
    <property type="component" value="Unassembled WGS sequence"/>
</dbReference>
<sequence length="86" mass="10122">KSETKVTLEKSHKSILKKLPDVVSELPAKASILKISQPKKNMLVIPYDTHTPYISVILKEYPYLFLYNSDKHNDAYELKFRLMFYM</sequence>
<evidence type="ECO:0000313" key="2">
    <source>
        <dbReference type="Proteomes" id="UP000789375"/>
    </source>
</evidence>
<proteinExistence type="predicted"/>
<reference evidence="1" key="1">
    <citation type="submission" date="2021-06" db="EMBL/GenBank/DDBJ databases">
        <authorList>
            <person name="Kallberg Y."/>
            <person name="Tangrot J."/>
            <person name="Rosling A."/>
        </authorList>
    </citation>
    <scope>NUCLEOTIDE SEQUENCE</scope>
    <source>
        <strain evidence="1">87-6 pot B 2015</strain>
    </source>
</reference>
<dbReference type="AlphaFoldDB" id="A0A9N8V6K6"/>
<gene>
    <name evidence="1" type="ORF">FMOSSE_LOCUS1093</name>
</gene>
<dbReference type="EMBL" id="CAJVPP010000120">
    <property type="protein sequence ID" value="CAG8444817.1"/>
    <property type="molecule type" value="Genomic_DNA"/>
</dbReference>
<accession>A0A9N8V6K6</accession>
<feature type="non-terminal residue" evidence="1">
    <location>
        <position position="1"/>
    </location>
</feature>
<protein>
    <submittedName>
        <fullName evidence="1">16868_t:CDS:1</fullName>
    </submittedName>
</protein>
<organism evidence="1 2">
    <name type="scientific">Funneliformis mosseae</name>
    <name type="common">Endomycorrhizal fungus</name>
    <name type="synonym">Glomus mosseae</name>
    <dbReference type="NCBI Taxonomy" id="27381"/>
    <lineage>
        <taxon>Eukaryota</taxon>
        <taxon>Fungi</taxon>
        <taxon>Fungi incertae sedis</taxon>
        <taxon>Mucoromycota</taxon>
        <taxon>Glomeromycotina</taxon>
        <taxon>Glomeromycetes</taxon>
        <taxon>Glomerales</taxon>
        <taxon>Glomeraceae</taxon>
        <taxon>Funneliformis</taxon>
    </lineage>
</organism>